<reference evidence="1 2" key="1">
    <citation type="submission" date="2016-10" db="EMBL/GenBank/DDBJ databases">
        <authorList>
            <person name="de Groot N.N."/>
        </authorList>
    </citation>
    <scope>NUCLEOTIDE SEQUENCE [LARGE SCALE GENOMIC DNA]</scope>
    <source>
        <strain evidence="1 2">DSM 27375</strain>
    </source>
</reference>
<evidence type="ECO:0000313" key="1">
    <source>
        <dbReference type="EMBL" id="SDG37895.1"/>
    </source>
</evidence>
<dbReference type="EMBL" id="FNBL01000018">
    <property type="protein sequence ID" value="SDG37895.1"/>
    <property type="molecule type" value="Genomic_DNA"/>
</dbReference>
<organism evidence="1 2">
    <name type="scientific">Celeribacter baekdonensis</name>
    <dbReference type="NCBI Taxonomy" id="875171"/>
    <lineage>
        <taxon>Bacteria</taxon>
        <taxon>Pseudomonadati</taxon>
        <taxon>Pseudomonadota</taxon>
        <taxon>Alphaproteobacteria</taxon>
        <taxon>Rhodobacterales</taxon>
        <taxon>Roseobacteraceae</taxon>
        <taxon>Celeribacter</taxon>
    </lineage>
</organism>
<gene>
    <name evidence="1" type="ORF">SAMN04488117_11845</name>
</gene>
<sequence length="114" mass="12556">MKPLHLGYSSINRSDYDFMESISAGLEQKNSAAFSDILNGMETLSCPKLDSKMIRMEQNYVQKHLDSLFAKDPVGAQALVDKLNAKMNIAGGMGKLVGSFLAVTGNIWRLWQSA</sequence>
<accession>A0A1G7TRH1</accession>
<evidence type="ECO:0000313" key="2">
    <source>
        <dbReference type="Proteomes" id="UP000182284"/>
    </source>
</evidence>
<proteinExistence type="predicted"/>
<protein>
    <submittedName>
        <fullName evidence="1">Uncharacterized protein</fullName>
    </submittedName>
</protein>
<dbReference type="AlphaFoldDB" id="A0A1G7TRH1"/>
<name>A0A1G7TRH1_9RHOB</name>
<dbReference type="Proteomes" id="UP000182284">
    <property type="component" value="Unassembled WGS sequence"/>
</dbReference>